<dbReference type="InterPro" id="IPR001647">
    <property type="entry name" value="HTH_TetR"/>
</dbReference>
<dbReference type="InterPro" id="IPR009057">
    <property type="entry name" value="Homeodomain-like_sf"/>
</dbReference>
<gene>
    <name evidence="4" type="ORF">IAB07_02225</name>
</gene>
<name>A0A9D1SJB4_9FIRM</name>
<feature type="DNA-binding region" description="H-T-H motif" evidence="2">
    <location>
        <begin position="29"/>
        <end position="48"/>
    </location>
</feature>
<reference evidence="4" key="1">
    <citation type="submission" date="2020-10" db="EMBL/GenBank/DDBJ databases">
        <authorList>
            <person name="Gilroy R."/>
        </authorList>
    </citation>
    <scope>NUCLEOTIDE SEQUENCE</scope>
    <source>
        <strain evidence="4">9366</strain>
    </source>
</reference>
<protein>
    <submittedName>
        <fullName evidence="4">TetR/AcrR family transcriptional regulator</fullName>
    </submittedName>
</protein>
<dbReference type="GO" id="GO:0003700">
    <property type="term" value="F:DNA-binding transcription factor activity"/>
    <property type="evidence" value="ECO:0007669"/>
    <property type="project" value="TreeGrafter"/>
</dbReference>
<evidence type="ECO:0000256" key="1">
    <source>
        <dbReference type="ARBA" id="ARBA00023125"/>
    </source>
</evidence>
<dbReference type="EMBL" id="DVNJ01000011">
    <property type="protein sequence ID" value="HIU62569.1"/>
    <property type="molecule type" value="Genomic_DNA"/>
</dbReference>
<dbReference type="GO" id="GO:0000976">
    <property type="term" value="F:transcription cis-regulatory region binding"/>
    <property type="evidence" value="ECO:0007669"/>
    <property type="project" value="TreeGrafter"/>
</dbReference>
<reference evidence="4" key="2">
    <citation type="journal article" date="2021" name="PeerJ">
        <title>Extensive microbial diversity within the chicken gut microbiome revealed by metagenomics and culture.</title>
        <authorList>
            <person name="Gilroy R."/>
            <person name="Ravi A."/>
            <person name="Getino M."/>
            <person name="Pursley I."/>
            <person name="Horton D.L."/>
            <person name="Alikhan N.F."/>
            <person name="Baker D."/>
            <person name="Gharbi K."/>
            <person name="Hall N."/>
            <person name="Watson M."/>
            <person name="Adriaenssens E.M."/>
            <person name="Foster-Nyarko E."/>
            <person name="Jarju S."/>
            <person name="Secka A."/>
            <person name="Antonio M."/>
            <person name="Oren A."/>
            <person name="Chaudhuri R.R."/>
            <person name="La Ragione R."/>
            <person name="Hildebrand F."/>
            <person name="Pallen M.J."/>
        </authorList>
    </citation>
    <scope>NUCLEOTIDE SEQUENCE</scope>
    <source>
        <strain evidence="4">9366</strain>
    </source>
</reference>
<evidence type="ECO:0000313" key="5">
    <source>
        <dbReference type="Proteomes" id="UP000824145"/>
    </source>
</evidence>
<dbReference type="PRINTS" id="PR00455">
    <property type="entry name" value="HTHTETR"/>
</dbReference>
<dbReference type="AlphaFoldDB" id="A0A9D1SJB4"/>
<feature type="domain" description="HTH tetR-type" evidence="3">
    <location>
        <begin position="6"/>
        <end position="66"/>
    </location>
</feature>
<evidence type="ECO:0000259" key="3">
    <source>
        <dbReference type="PROSITE" id="PS50977"/>
    </source>
</evidence>
<dbReference type="PANTHER" id="PTHR30055">
    <property type="entry name" value="HTH-TYPE TRANSCRIPTIONAL REGULATOR RUTR"/>
    <property type="match status" value="1"/>
</dbReference>
<dbReference type="InterPro" id="IPR050109">
    <property type="entry name" value="HTH-type_TetR-like_transc_reg"/>
</dbReference>
<dbReference type="PROSITE" id="PS01081">
    <property type="entry name" value="HTH_TETR_1"/>
    <property type="match status" value="1"/>
</dbReference>
<sequence>MSVADRSIDPRIMESAKGEFLQKGFLDASLQEICKNAGVTTGALYKRFKGKEELFCALVDNTVQDLEEVVRQKSVLPATLTDEQLKKAWDMDREYMQWWFDYLYDRYDEMRLLLVFSDGTKYANFEHELVEDMSHTTYAYYKEAQRRGLTKTDISEKELHVMLSSFWTAICEPLVHGFTKEEAGRISDLMCGLFDWYKMLGFER</sequence>
<dbReference type="PANTHER" id="PTHR30055:SF226">
    <property type="entry name" value="HTH-TYPE TRANSCRIPTIONAL REGULATOR PKSA"/>
    <property type="match status" value="1"/>
</dbReference>
<dbReference type="PROSITE" id="PS50977">
    <property type="entry name" value="HTH_TETR_2"/>
    <property type="match status" value="1"/>
</dbReference>
<proteinExistence type="predicted"/>
<comment type="caution">
    <text evidence="4">The sequence shown here is derived from an EMBL/GenBank/DDBJ whole genome shotgun (WGS) entry which is preliminary data.</text>
</comment>
<dbReference type="Gene3D" id="1.10.357.10">
    <property type="entry name" value="Tetracycline Repressor, domain 2"/>
    <property type="match status" value="1"/>
</dbReference>
<dbReference type="Pfam" id="PF00440">
    <property type="entry name" value="TetR_N"/>
    <property type="match status" value="1"/>
</dbReference>
<keyword evidence="1 2" id="KW-0238">DNA-binding</keyword>
<dbReference type="Proteomes" id="UP000824145">
    <property type="component" value="Unassembled WGS sequence"/>
</dbReference>
<organism evidence="4 5">
    <name type="scientific">Candidatus Caccalectryoclostridium excrementigallinarum</name>
    <dbReference type="NCBI Taxonomy" id="2840710"/>
    <lineage>
        <taxon>Bacteria</taxon>
        <taxon>Bacillati</taxon>
        <taxon>Bacillota</taxon>
        <taxon>Clostridia</taxon>
        <taxon>Christensenellales</taxon>
        <taxon>Christensenellaceae</taxon>
        <taxon>Christensenellaceae incertae sedis</taxon>
        <taxon>Candidatus Caccalectryoclostridium</taxon>
    </lineage>
</organism>
<evidence type="ECO:0000313" key="4">
    <source>
        <dbReference type="EMBL" id="HIU62569.1"/>
    </source>
</evidence>
<evidence type="ECO:0000256" key="2">
    <source>
        <dbReference type="PROSITE-ProRule" id="PRU00335"/>
    </source>
</evidence>
<dbReference type="InterPro" id="IPR023772">
    <property type="entry name" value="DNA-bd_HTH_TetR-type_CS"/>
</dbReference>
<dbReference type="SUPFAM" id="SSF46689">
    <property type="entry name" value="Homeodomain-like"/>
    <property type="match status" value="1"/>
</dbReference>
<accession>A0A9D1SJB4</accession>